<dbReference type="EMBL" id="JANBQF010001336">
    <property type="protein sequence ID" value="KAJ1997457.1"/>
    <property type="molecule type" value="Genomic_DNA"/>
</dbReference>
<dbReference type="Proteomes" id="UP001150907">
    <property type="component" value="Unassembled WGS sequence"/>
</dbReference>
<evidence type="ECO:0000313" key="2">
    <source>
        <dbReference type="Proteomes" id="UP001150907"/>
    </source>
</evidence>
<accession>A0A9W8ECP5</accession>
<reference evidence="1" key="1">
    <citation type="submission" date="2022-07" db="EMBL/GenBank/DDBJ databases">
        <title>Phylogenomic reconstructions and comparative analyses of Kickxellomycotina fungi.</title>
        <authorList>
            <person name="Reynolds N.K."/>
            <person name="Stajich J.E."/>
            <person name="Barry K."/>
            <person name="Grigoriev I.V."/>
            <person name="Crous P."/>
            <person name="Smith M.E."/>
        </authorList>
    </citation>
    <scope>NUCLEOTIDE SEQUENCE</scope>
    <source>
        <strain evidence="1">IMI 214461</strain>
    </source>
</reference>
<gene>
    <name evidence="1" type="ORF">H4R26_005826</name>
</gene>
<organism evidence="1 2">
    <name type="scientific">Coemansia thaxteri</name>
    <dbReference type="NCBI Taxonomy" id="2663907"/>
    <lineage>
        <taxon>Eukaryota</taxon>
        <taxon>Fungi</taxon>
        <taxon>Fungi incertae sedis</taxon>
        <taxon>Zoopagomycota</taxon>
        <taxon>Kickxellomycotina</taxon>
        <taxon>Kickxellomycetes</taxon>
        <taxon>Kickxellales</taxon>
        <taxon>Kickxellaceae</taxon>
        <taxon>Coemansia</taxon>
    </lineage>
</organism>
<feature type="non-terminal residue" evidence="1">
    <location>
        <position position="55"/>
    </location>
</feature>
<keyword evidence="2" id="KW-1185">Reference proteome</keyword>
<protein>
    <submittedName>
        <fullName evidence="1">Uncharacterized protein</fullName>
    </submittedName>
</protein>
<evidence type="ECO:0000313" key="1">
    <source>
        <dbReference type="EMBL" id="KAJ1997457.1"/>
    </source>
</evidence>
<comment type="caution">
    <text evidence="1">The sequence shown here is derived from an EMBL/GenBank/DDBJ whole genome shotgun (WGS) entry which is preliminary data.</text>
</comment>
<dbReference type="AlphaFoldDB" id="A0A9W8ECP5"/>
<proteinExistence type="predicted"/>
<name>A0A9W8ECP5_9FUNG</name>
<sequence>MHIDDVSPSILINSATTVDDTQATTQVDSTVSEEPDVDAWELTEDEERMTVEEFI</sequence>